<dbReference type="SUPFAM" id="SSF56214">
    <property type="entry name" value="4'-phosphopantetheinyl transferase"/>
    <property type="match status" value="2"/>
</dbReference>
<reference evidence="7 8" key="1">
    <citation type="submission" date="2020-10" db="EMBL/GenBank/DDBJ databases">
        <title>Connecting structure to function with the recovery of over 1000 high-quality activated sludge metagenome-assembled genomes encoding full-length rRNA genes using long-read sequencing.</title>
        <authorList>
            <person name="Singleton C.M."/>
            <person name="Petriglieri F."/>
            <person name="Kristensen J.M."/>
            <person name="Kirkegaard R.H."/>
            <person name="Michaelsen T.Y."/>
            <person name="Andersen M.H."/>
            <person name="Karst S.M."/>
            <person name="Dueholm M.S."/>
            <person name="Nielsen P.H."/>
            <person name="Albertsen M."/>
        </authorList>
    </citation>
    <scope>NUCLEOTIDE SEQUENCE [LARGE SCALE GENOMIC DNA]</scope>
    <source>
        <strain evidence="4">AalE_18-Q3-R2-46_BAT3C.188</strain>
        <strain evidence="5">Ega_18-Q3-R5-49_MAXAC.001</strain>
        <strain evidence="6">Ribe_18-Q3-R11-54_MAXAC.001</strain>
    </source>
</reference>
<dbReference type="Proteomes" id="UP000718281">
    <property type="component" value="Unassembled WGS sequence"/>
</dbReference>
<sequence>MRWLAVGEAAIPEGTGWLSEQEAARAATMRFTKRRTEYRLRRLAGKRAVASVLGRPVNPTSLAGIEVLNRRGGAPYVVVDGEHAQVDVSLTDRAGWAVCLVGPEGELTGGTLGVDLEAVEPRSRGFVTDYLTAYEQEYVRSQGELGSEGWDVAANLLWSAKESALKVLRVGLRADTRSVEVTLGDYVRPDGWSPLVVHAGPSERFPGWWRRDGVFLLTLASREVTDPPALLAGGDDLATGEPTHSWMANPLAD</sequence>
<feature type="domain" description="4'-phosphopantetheinyl transferase" evidence="3">
    <location>
        <begin position="112"/>
        <end position="185"/>
    </location>
</feature>
<dbReference type="InterPro" id="IPR008278">
    <property type="entry name" value="4-PPantetheinyl_Trfase_dom"/>
</dbReference>
<dbReference type="Proteomes" id="UP000886632">
    <property type="component" value="Unassembled WGS sequence"/>
</dbReference>
<keyword evidence="1 4" id="KW-0808">Transferase</keyword>
<proteinExistence type="predicted"/>
<dbReference type="Proteomes" id="UP000726105">
    <property type="component" value="Unassembled WGS sequence"/>
</dbReference>
<organism evidence="4 7">
    <name type="scientific">Candidatus Phosphoribacter hodrii</name>
    <dbReference type="NCBI Taxonomy" id="2953743"/>
    <lineage>
        <taxon>Bacteria</taxon>
        <taxon>Bacillati</taxon>
        <taxon>Actinomycetota</taxon>
        <taxon>Actinomycetes</taxon>
        <taxon>Micrococcales</taxon>
        <taxon>Dermatophilaceae</taxon>
        <taxon>Candidatus Phosphoribacter</taxon>
    </lineage>
</organism>
<evidence type="ECO:0000313" key="8">
    <source>
        <dbReference type="Proteomes" id="UP000726105"/>
    </source>
</evidence>
<evidence type="ECO:0000256" key="2">
    <source>
        <dbReference type="SAM" id="MobiDB-lite"/>
    </source>
</evidence>
<gene>
    <name evidence="4" type="ORF">IPF40_04740</name>
    <name evidence="5" type="ORF">IPI13_05910</name>
    <name evidence="6" type="ORF">IPP00_13380</name>
</gene>
<evidence type="ECO:0000259" key="3">
    <source>
        <dbReference type="Pfam" id="PF01648"/>
    </source>
</evidence>
<dbReference type="EMBL" id="JADKGK010000022">
    <property type="protein sequence ID" value="MBL0004927.1"/>
    <property type="molecule type" value="Genomic_DNA"/>
</dbReference>
<dbReference type="InterPro" id="IPR037143">
    <property type="entry name" value="4-PPantetheinyl_Trfase_dom_sf"/>
</dbReference>
<dbReference type="GO" id="GO:0008897">
    <property type="term" value="F:holo-[acyl-carrier-protein] synthase activity"/>
    <property type="evidence" value="ECO:0007669"/>
    <property type="project" value="InterPro"/>
</dbReference>
<dbReference type="EMBL" id="JADIXZ010000003">
    <property type="protein sequence ID" value="MBK6300380.1"/>
    <property type="molecule type" value="Genomic_DNA"/>
</dbReference>
<evidence type="ECO:0000256" key="1">
    <source>
        <dbReference type="ARBA" id="ARBA00022679"/>
    </source>
</evidence>
<accession>A0A935CDF7</accession>
<protein>
    <submittedName>
        <fullName evidence="4">4'-phosphopantetheinyl transferase superfamily protein</fullName>
    </submittedName>
</protein>
<dbReference type="AlphaFoldDB" id="A0A935CDF7"/>
<dbReference type="EMBL" id="JADJIB010000002">
    <property type="protein sequence ID" value="MBK7272709.1"/>
    <property type="molecule type" value="Genomic_DNA"/>
</dbReference>
<evidence type="ECO:0000313" key="5">
    <source>
        <dbReference type="EMBL" id="MBK7272709.1"/>
    </source>
</evidence>
<name>A0A935CDF7_9MICO</name>
<evidence type="ECO:0000313" key="6">
    <source>
        <dbReference type="EMBL" id="MBL0004927.1"/>
    </source>
</evidence>
<feature type="region of interest" description="Disordered" evidence="2">
    <location>
        <begin position="232"/>
        <end position="253"/>
    </location>
</feature>
<evidence type="ECO:0000313" key="4">
    <source>
        <dbReference type="EMBL" id="MBK6300380.1"/>
    </source>
</evidence>
<comment type="caution">
    <text evidence="4">The sequence shown here is derived from an EMBL/GenBank/DDBJ whole genome shotgun (WGS) entry which is preliminary data.</text>
</comment>
<dbReference type="Gene3D" id="3.90.470.20">
    <property type="entry name" value="4'-phosphopantetheinyl transferase domain"/>
    <property type="match status" value="2"/>
</dbReference>
<dbReference type="Pfam" id="PF01648">
    <property type="entry name" value="ACPS"/>
    <property type="match status" value="1"/>
</dbReference>
<dbReference type="GO" id="GO:0000287">
    <property type="term" value="F:magnesium ion binding"/>
    <property type="evidence" value="ECO:0007669"/>
    <property type="project" value="InterPro"/>
</dbReference>
<evidence type="ECO:0000313" key="7">
    <source>
        <dbReference type="Proteomes" id="UP000718281"/>
    </source>
</evidence>